<evidence type="ECO:0000313" key="6">
    <source>
        <dbReference type="EMBL" id="KAA1189727.1"/>
    </source>
</evidence>
<protein>
    <recommendedName>
        <fullName evidence="5">5-formyltetrahydrofolate cyclo-ligase</fullName>
        <ecNumber evidence="5">6.3.3.2</ecNumber>
    </recommendedName>
</protein>
<keyword evidence="2 4" id="KW-0547">Nucleotide-binding</keyword>
<dbReference type="GO" id="GO:0009396">
    <property type="term" value="P:folic acid-containing compound biosynthetic process"/>
    <property type="evidence" value="ECO:0007669"/>
    <property type="project" value="TreeGrafter"/>
</dbReference>
<feature type="binding site" evidence="4">
    <location>
        <position position="59"/>
    </location>
    <ligand>
        <name>substrate</name>
    </ligand>
</feature>
<dbReference type="PIRSF" id="PIRSF006806">
    <property type="entry name" value="FTHF_cligase"/>
    <property type="match status" value="1"/>
</dbReference>
<dbReference type="Gene3D" id="3.40.50.10420">
    <property type="entry name" value="NagB/RpiA/CoA transferase-like"/>
    <property type="match status" value="1"/>
</dbReference>
<dbReference type="Pfam" id="PF01812">
    <property type="entry name" value="5-FTHF_cyc-lig"/>
    <property type="match status" value="1"/>
</dbReference>
<dbReference type="InterPro" id="IPR037171">
    <property type="entry name" value="NagB/RpiA_transferase-like"/>
</dbReference>
<reference evidence="6 7" key="1">
    <citation type="submission" date="2019-09" db="EMBL/GenBank/DDBJ databases">
        <authorList>
            <person name="Chen X.-Y."/>
        </authorList>
    </citation>
    <scope>NUCLEOTIDE SEQUENCE [LARGE SCALE GENOMIC DNA]</scope>
    <source>
        <strain evidence="6 7">NY5</strain>
    </source>
</reference>
<dbReference type="EC" id="6.3.3.2" evidence="5"/>
<keyword evidence="7" id="KW-1185">Reference proteome</keyword>
<comment type="caution">
    <text evidence="6">The sequence shown here is derived from an EMBL/GenBank/DDBJ whole genome shotgun (WGS) entry which is preliminary data.</text>
</comment>
<evidence type="ECO:0000256" key="1">
    <source>
        <dbReference type="ARBA" id="ARBA00010638"/>
    </source>
</evidence>
<keyword evidence="5" id="KW-0460">Magnesium</keyword>
<evidence type="ECO:0000256" key="3">
    <source>
        <dbReference type="ARBA" id="ARBA00022840"/>
    </source>
</evidence>
<evidence type="ECO:0000256" key="5">
    <source>
        <dbReference type="RuleBase" id="RU361279"/>
    </source>
</evidence>
<comment type="cofactor">
    <cofactor evidence="5">
        <name>Mg(2+)</name>
        <dbReference type="ChEBI" id="CHEBI:18420"/>
    </cofactor>
</comment>
<dbReference type="GO" id="GO:0046872">
    <property type="term" value="F:metal ion binding"/>
    <property type="evidence" value="ECO:0007669"/>
    <property type="project" value="UniProtKB-KW"/>
</dbReference>
<dbReference type="RefSeq" id="WP_149612336.1">
    <property type="nucleotide sequence ID" value="NZ_VTUX01000007.1"/>
</dbReference>
<keyword evidence="6" id="KW-0436">Ligase</keyword>
<dbReference type="AlphaFoldDB" id="A0A5B0WTB7"/>
<name>A0A5B0WTB7_9GAMM</name>
<dbReference type="NCBIfam" id="TIGR02727">
    <property type="entry name" value="MTHFS_bact"/>
    <property type="match status" value="1"/>
</dbReference>
<feature type="binding site" evidence="4">
    <location>
        <position position="54"/>
    </location>
    <ligand>
        <name>substrate</name>
    </ligand>
</feature>
<feature type="binding site" evidence="4">
    <location>
        <begin position="136"/>
        <end position="144"/>
    </location>
    <ligand>
        <name>ATP</name>
        <dbReference type="ChEBI" id="CHEBI:30616"/>
    </ligand>
</feature>
<gene>
    <name evidence="6" type="ORF">F0M18_15375</name>
</gene>
<feature type="binding site" evidence="4">
    <location>
        <begin position="8"/>
        <end position="12"/>
    </location>
    <ligand>
        <name>ATP</name>
        <dbReference type="ChEBI" id="CHEBI:30616"/>
    </ligand>
</feature>
<keyword evidence="3 4" id="KW-0067">ATP-binding</keyword>
<dbReference type="PANTHER" id="PTHR23407:SF1">
    <property type="entry name" value="5-FORMYLTETRAHYDROFOLATE CYCLO-LIGASE"/>
    <property type="match status" value="1"/>
</dbReference>
<dbReference type="InterPro" id="IPR002698">
    <property type="entry name" value="FTHF_cligase"/>
</dbReference>
<dbReference type="GO" id="GO:0030272">
    <property type="term" value="F:5-formyltetrahydrofolate cyclo-ligase activity"/>
    <property type="evidence" value="ECO:0007669"/>
    <property type="project" value="UniProtKB-EC"/>
</dbReference>
<evidence type="ECO:0000313" key="7">
    <source>
        <dbReference type="Proteomes" id="UP000323708"/>
    </source>
</evidence>
<evidence type="ECO:0000256" key="2">
    <source>
        <dbReference type="ARBA" id="ARBA00022741"/>
    </source>
</evidence>
<dbReference type="GO" id="GO:0035999">
    <property type="term" value="P:tetrahydrofolate interconversion"/>
    <property type="evidence" value="ECO:0007669"/>
    <property type="project" value="TreeGrafter"/>
</dbReference>
<keyword evidence="5" id="KW-0479">Metal-binding</keyword>
<organism evidence="6 7">
    <name type="scientific">Pseudohalioglobus sediminis</name>
    <dbReference type="NCBI Taxonomy" id="2606449"/>
    <lineage>
        <taxon>Bacteria</taxon>
        <taxon>Pseudomonadati</taxon>
        <taxon>Pseudomonadota</taxon>
        <taxon>Gammaproteobacteria</taxon>
        <taxon>Cellvibrionales</taxon>
        <taxon>Halieaceae</taxon>
        <taxon>Pseudohalioglobus</taxon>
    </lineage>
</organism>
<dbReference type="GO" id="GO:0005524">
    <property type="term" value="F:ATP binding"/>
    <property type="evidence" value="ECO:0007669"/>
    <property type="project" value="UniProtKB-KW"/>
</dbReference>
<sequence length="195" mass="21499">MPSTPDLKLALRRQLRQRRRDIDATSRLRAAERIAAILEELPGLGEARHIATYIAADAEIDPDIANRSLHKLGKDIYLPVIRPGNQLEFARWQLNDALVPNKLGIPEPPPAAERRAAQALDLVLLPLVGWSPGGTRLGMGGGFYDRSLGNAPGLTKVGLAFEVQRMESLPQEQWDVRMDFVVTETALHDCRDGGP</sequence>
<dbReference type="EMBL" id="VTUX01000007">
    <property type="protein sequence ID" value="KAA1189727.1"/>
    <property type="molecule type" value="Genomic_DNA"/>
</dbReference>
<evidence type="ECO:0000256" key="4">
    <source>
        <dbReference type="PIRSR" id="PIRSR006806-1"/>
    </source>
</evidence>
<dbReference type="InterPro" id="IPR024185">
    <property type="entry name" value="FTHF_cligase-like_sf"/>
</dbReference>
<proteinExistence type="inferred from homology"/>
<dbReference type="PANTHER" id="PTHR23407">
    <property type="entry name" value="ATPASE INHIBITOR/5-FORMYLTETRAHYDROFOLATE CYCLO-LIGASE"/>
    <property type="match status" value="1"/>
</dbReference>
<comment type="catalytic activity">
    <reaction evidence="5">
        <text>(6S)-5-formyl-5,6,7,8-tetrahydrofolate + ATP = (6R)-5,10-methenyltetrahydrofolate + ADP + phosphate</text>
        <dbReference type="Rhea" id="RHEA:10488"/>
        <dbReference type="ChEBI" id="CHEBI:30616"/>
        <dbReference type="ChEBI" id="CHEBI:43474"/>
        <dbReference type="ChEBI" id="CHEBI:57455"/>
        <dbReference type="ChEBI" id="CHEBI:57457"/>
        <dbReference type="ChEBI" id="CHEBI:456216"/>
        <dbReference type="EC" id="6.3.3.2"/>
    </reaction>
</comment>
<dbReference type="SUPFAM" id="SSF100950">
    <property type="entry name" value="NagB/RpiA/CoA transferase-like"/>
    <property type="match status" value="1"/>
</dbReference>
<accession>A0A5B0WTB7</accession>
<dbReference type="Proteomes" id="UP000323708">
    <property type="component" value="Unassembled WGS sequence"/>
</dbReference>
<comment type="similarity">
    <text evidence="1 5">Belongs to the 5-formyltetrahydrofolate cyclo-ligase family.</text>
</comment>